<dbReference type="InterPro" id="IPR036412">
    <property type="entry name" value="HAD-like_sf"/>
</dbReference>
<dbReference type="InterPro" id="IPR023214">
    <property type="entry name" value="HAD_sf"/>
</dbReference>
<sequence length="71" mass="7952">MMQESECNFGVFCGLEGIEKPDTTIYEIALERIGNIAPEEALHIGDSMLKDYGRPINCLIWSAVDECLKMV</sequence>
<evidence type="ECO:0000313" key="2">
    <source>
        <dbReference type="Proteomes" id="UP000265520"/>
    </source>
</evidence>
<dbReference type="AlphaFoldDB" id="A0A392RU96"/>
<dbReference type="SUPFAM" id="SSF56784">
    <property type="entry name" value="HAD-like"/>
    <property type="match status" value="1"/>
</dbReference>
<dbReference type="EMBL" id="LXQA010266619">
    <property type="protein sequence ID" value="MCI39360.1"/>
    <property type="molecule type" value="Genomic_DNA"/>
</dbReference>
<dbReference type="PANTHER" id="PTHR47105:SF1">
    <property type="entry name" value="OS06G0665100 PROTEIN"/>
    <property type="match status" value="1"/>
</dbReference>
<accession>A0A392RU96</accession>
<proteinExistence type="predicted"/>
<reference evidence="1 2" key="1">
    <citation type="journal article" date="2018" name="Front. Plant Sci.">
        <title>Red Clover (Trifolium pratense) and Zigzag Clover (T. medium) - A Picture of Genomic Similarities and Differences.</title>
        <authorList>
            <person name="Dluhosova J."/>
            <person name="Istvanek J."/>
            <person name="Nedelnik J."/>
            <person name="Repkova J."/>
        </authorList>
    </citation>
    <scope>NUCLEOTIDE SEQUENCE [LARGE SCALE GENOMIC DNA]</scope>
    <source>
        <strain evidence="2">cv. 10/8</strain>
        <tissue evidence="1">Leaf</tissue>
    </source>
</reference>
<comment type="caution">
    <text evidence="1">The sequence shown here is derived from an EMBL/GenBank/DDBJ whole genome shotgun (WGS) entry which is preliminary data.</text>
</comment>
<evidence type="ECO:0000313" key="1">
    <source>
        <dbReference type="EMBL" id="MCI39360.1"/>
    </source>
</evidence>
<dbReference type="GO" id="GO:0016787">
    <property type="term" value="F:hydrolase activity"/>
    <property type="evidence" value="ECO:0007669"/>
    <property type="project" value="UniProtKB-KW"/>
</dbReference>
<name>A0A392RU96_9FABA</name>
<dbReference type="Proteomes" id="UP000265520">
    <property type="component" value="Unassembled WGS sequence"/>
</dbReference>
<keyword evidence="1" id="KW-0378">Hydrolase</keyword>
<dbReference type="Gene3D" id="3.40.50.1000">
    <property type="entry name" value="HAD superfamily/HAD-like"/>
    <property type="match status" value="1"/>
</dbReference>
<protein>
    <submittedName>
        <fullName evidence="1">Haloacid dehalogenase-like hydrolase domain-containing protein 3-like</fullName>
    </submittedName>
</protein>
<keyword evidence="2" id="KW-1185">Reference proteome</keyword>
<organism evidence="1 2">
    <name type="scientific">Trifolium medium</name>
    <dbReference type="NCBI Taxonomy" id="97028"/>
    <lineage>
        <taxon>Eukaryota</taxon>
        <taxon>Viridiplantae</taxon>
        <taxon>Streptophyta</taxon>
        <taxon>Embryophyta</taxon>
        <taxon>Tracheophyta</taxon>
        <taxon>Spermatophyta</taxon>
        <taxon>Magnoliopsida</taxon>
        <taxon>eudicotyledons</taxon>
        <taxon>Gunneridae</taxon>
        <taxon>Pentapetalae</taxon>
        <taxon>rosids</taxon>
        <taxon>fabids</taxon>
        <taxon>Fabales</taxon>
        <taxon>Fabaceae</taxon>
        <taxon>Papilionoideae</taxon>
        <taxon>50 kb inversion clade</taxon>
        <taxon>NPAAA clade</taxon>
        <taxon>Hologalegina</taxon>
        <taxon>IRL clade</taxon>
        <taxon>Trifolieae</taxon>
        <taxon>Trifolium</taxon>
    </lineage>
</organism>
<dbReference type="PANTHER" id="PTHR47105">
    <property type="entry name" value="OS02G0173600 PROTEIN"/>
    <property type="match status" value="1"/>
</dbReference>